<sequence length="184" mass="20872">MIVIYYYLLPILSCIILLYCLYRKYKIKAYVPKGRNFESLLVGHRGSRGFPDIPENSLISFKYSIERGAQAIELDCRLTKDGHVVVIHDDNVKRLTTSETGSISEMTLDDVKKLSYRDCTDTCVRIPTLHEVMSLVKSYNVKLFIEIKCIDIGSAASIAKKVCDLVAEYDAYSWACIIAFNPLV</sequence>
<feature type="domain" description="GP-PDE" evidence="2">
    <location>
        <begin position="39"/>
        <end position="184"/>
    </location>
</feature>
<protein>
    <submittedName>
        <fullName evidence="3">Putative glycerophosphoryl diester phosphodiesterase yhdW</fullName>
    </submittedName>
</protein>
<keyword evidence="1" id="KW-0812">Transmembrane</keyword>
<keyword evidence="1" id="KW-0472">Membrane</keyword>
<dbReference type="PANTHER" id="PTHR46211">
    <property type="entry name" value="GLYCEROPHOSPHORYL DIESTER PHOSPHODIESTERASE"/>
    <property type="match status" value="1"/>
</dbReference>
<dbReference type="SUPFAM" id="SSF51695">
    <property type="entry name" value="PLC-like phosphodiesterases"/>
    <property type="match status" value="1"/>
</dbReference>
<dbReference type="GO" id="GO:0008081">
    <property type="term" value="F:phosphoric diester hydrolase activity"/>
    <property type="evidence" value="ECO:0007669"/>
    <property type="project" value="InterPro"/>
</dbReference>
<dbReference type="EMBL" id="GBHO01016705">
    <property type="protein sequence ID" value="JAG26899.1"/>
    <property type="molecule type" value="Transcribed_RNA"/>
</dbReference>
<dbReference type="PROSITE" id="PS51704">
    <property type="entry name" value="GP_PDE"/>
    <property type="match status" value="1"/>
</dbReference>
<dbReference type="PANTHER" id="PTHR46211:SF1">
    <property type="entry name" value="GLYCEROPHOSPHODIESTER PHOSPHODIESTERASE, CYTOPLASMIC"/>
    <property type="match status" value="1"/>
</dbReference>
<dbReference type="Pfam" id="PF03009">
    <property type="entry name" value="GDPD"/>
    <property type="match status" value="1"/>
</dbReference>
<dbReference type="AlphaFoldDB" id="A0A0A9Y3Z8"/>
<evidence type="ECO:0000256" key="1">
    <source>
        <dbReference type="SAM" id="Phobius"/>
    </source>
</evidence>
<dbReference type="GO" id="GO:0006629">
    <property type="term" value="P:lipid metabolic process"/>
    <property type="evidence" value="ECO:0007669"/>
    <property type="project" value="InterPro"/>
</dbReference>
<dbReference type="InterPro" id="IPR017946">
    <property type="entry name" value="PLC-like_Pdiesterase_TIM-brl"/>
</dbReference>
<organism evidence="3">
    <name type="scientific">Lygus hesperus</name>
    <name type="common">Western plant bug</name>
    <dbReference type="NCBI Taxonomy" id="30085"/>
    <lineage>
        <taxon>Eukaryota</taxon>
        <taxon>Metazoa</taxon>
        <taxon>Ecdysozoa</taxon>
        <taxon>Arthropoda</taxon>
        <taxon>Hexapoda</taxon>
        <taxon>Insecta</taxon>
        <taxon>Pterygota</taxon>
        <taxon>Neoptera</taxon>
        <taxon>Paraneoptera</taxon>
        <taxon>Hemiptera</taxon>
        <taxon>Heteroptera</taxon>
        <taxon>Panheteroptera</taxon>
        <taxon>Cimicomorpha</taxon>
        <taxon>Miridae</taxon>
        <taxon>Mirini</taxon>
        <taxon>Lygus</taxon>
    </lineage>
</organism>
<evidence type="ECO:0000313" key="3">
    <source>
        <dbReference type="EMBL" id="JAG26899.1"/>
    </source>
</evidence>
<keyword evidence="1" id="KW-1133">Transmembrane helix</keyword>
<dbReference type="InterPro" id="IPR030395">
    <property type="entry name" value="GP_PDE_dom"/>
</dbReference>
<reference evidence="3" key="2">
    <citation type="submission" date="2014-07" db="EMBL/GenBank/DDBJ databases">
        <authorList>
            <person name="Hull J."/>
        </authorList>
    </citation>
    <scope>NUCLEOTIDE SEQUENCE</scope>
</reference>
<dbReference type="Gene3D" id="3.20.20.190">
    <property type="entry name" value="Phosphatidylinositol (PI) phosphodiesterase"/>
    <property type="match status" value="1"/>
</dbReference>
<accession>A0A0A9Y3Z8</accession>
<reference evidence="3" key="1">
    <citation type="journal article" date="2014" name="PLoS ONE">
        <title>Transcriptome-Based Identification of ABC Transporters in the Western Tarnished Plant Bug Lygus hesperus.</title>
        <authorList>
            <person name="Hull J.J."/>
            <person name="Chaney K."/>
            <person name="Geib S.M."/>
            <person name="Fabrick J.A."/>
            <person name="Brent C.S."/>
            <person name="Walsh D."/>
            <person name="Lavine L.C."/>
        </authorList>
    </citation>
    <scope>NUCLEOTIDE SEQUENCE</scope>
</reference>
<evidence type="ECO:0000259" key="2">
    <source>
        <dbReference type="PROSITE" id="PS51704"/>
    </source>
</evidence>
<proteinExistence type="predicted"/>
<name>A0A0A9Y3Z8_LYGHE</name>
<gene>
    <name evidence="3" type="primary">yhdW_0</name>
    <name evidence="3" type="ORF">CM83_7166</name>
</gene>
<feature type="transmembrane region" description="Helical" evidence="1">
    <location>
        <begin position="6"/>
        <end position="22"/>
    </location>
</feature>